<feature type="compositionally biased region" description="Polar residues" evidence="1">
    <location>
        <begin position="1"/>
        <end position="19"/>
    </location>
</feature>
<dbReference type="Proteomes" id="UP001575652">
    <property type="component" value="Unassembled WGS sequence"/>
</dbReference>
<feature type="region of interest" description="Disordered" evidence="1">
    <location>
        <begin position="1"/>
        <end position="22"/>
    </location>
</feature>
<comment type="caution">
    <text evidence="2">The sequence shown here is derived from an EMBL/GenBank/DDBJ whole genome shotgun (WGS) entry which is preliminary data.</text>
</comment>
<evidence type="ECO:0000313" key="3">
    <source>
        <dbReference type="Proteomes" id="UP001575652"/>
    </source>
</evidence>
<sequence>MTDTKSNDQTFGTRPNTVASDVATARNRLSRRQPPGWPHAELAHLVENIPDAKTPRCCVAFELDGRRLAVSAAPVPENILAYAVRYALGRSTYASTETARAVVLAARTLSGHCAVGIVQDIAEAIDAGRVSATDLPAWGEALAALHTVT</sequence>
<protein>
    <submittedName>
        <fullName evidence="2">Uncharacterized protein</fullName>
    </submittedName>
</protein>
<dbReference type="EMBL" id="JBHDLJ010000013">
    <property type="protein sequence ID" value="MFB0835686.1"/>
    <property type="molecule type" value="Genomic_DNA"/>
</dbReference>
<reference evidence="2 3" key="1">
    <citation type="submission" date="2024-09" db="EMBL/GenBank/DDBJ databases">
        <authorList>
            <person name="Salinas-Garcia M.A."/>
            <person name="Prieme A."/>
        </authorList>
    </citation>
    <scope>NUCLEOTIDE SEQUENCE [LARGE SCALE GENOMIC DNA]</scope>
    <source>
        <strain evidence="2 3">DSM 21081</strain>
    </source>
</reference>
<accession>A0ABV4UR24</accession>
<dbReference type="RefSeq" id="WP_373972863.1">
    <property type="nucleotide sequence ID" value="NZ_JBHDLJ010000013.1"/>
</dbReference>
<evidence type="ECO:0000313" key="2">
    <source>
        <dbReference type="EMBL" id="MFB0835686.1"/>
    </source>
</evidence>
<organism evidence="2 3">
    <name type="scientific">Arthrobacter halodurans</name>
    <dbReference type="NCBI Taxonomy" id="516699"/>
    <lineage>
        <taxon>Bacteria</taxon>
        <taxon>Bacillati</taxon>
        <taxon>Actinomycetota</taxon>
        <taxon>Actinomycetes</taxon>
        <taxon>Micrococcales</taxon>
        <taxon>Micrococcaceae</taxon>
        <taxon>Arthrobacter</taxon>
    </lineage>
</organism>
<evidence type="ECO:0000256" key="1">
    <source>
        <dbReference type="SAM" id="MobiDB-lite"/>
    </source>
</evidence>
<gene>
    <name evidence="2" type="ORF">ACETWP_13930</name>
</gene>
<name>A0ABV4UR24_9MICC</name>
<proteinExistence type="predicted"/>
<keyword evidence="3" id="KW-1185">Reference proteome</keyword>